<accession>A0A7J8VUZ4</accession>
<dbReference type="InterPro" id="IPR003440">
    <property type="entry name" value="Glyco_trans_48_dom"/>
</dbReference>
<keyword evidence="1" id="KW-1133">Transmembrane helix</keyword>
<feature type="domain" description="Glycosyl transferase 48" evidence="2">
    <location>
        <begin position="1"/>
        <end position="60"/>
    </location>
</feature>
<reference evidence="3 4" key="1">
    <citation type="journal article" date="2019" name="Genome Biol. Evol.">
        <title>Insights into the evolution of the New World diploid cottons (Gossypium, subgenus Houzingenia) based on genome sequencing.</title>
        <authorList>
            <person name="Grover C.E."/>
            <person name="Arick M.A. 2nd"/>
            <person name="Thrash A."/>
            <person name="Conover J.L."/>
            <person name="Sanders W.S."/>
            <person name="Peterson D.G."/>
            <person name="Frelichowski J.E."/>
            <person name="Scheffler J.A."/>
            <person name="Scheffler B.E."/>
            <person name="Wendel J.F."/>
        </authorList>
    </citation>
    <scope>NUCLEOTIDE SEQUENCE [LARGE SCALE GENOMIC DNA]</scope>
    <source>
        <strain evidence="3">57</strain>
        <tissue evidence="3">Leaf</tissue>
    </source>
</reference>
<evidence type="ECO:0000313" key="3">
    <source>
        <dbReference type="EMBL" id="MBA0666588.1"/>
    </source>
</evidence>
<keyword evidence="1" id="KW-0472">Membrane</keyword>
<gene>
    <name evidence="3" type="ORF">Goklo_002984</name>
</gene>
<dbReference type="GO" id="GO:0005886">
    <property type="term" value="C:plasma membrane"/>
    <property type="evidence" value="ECO:0007669"/>
    <property type="project" value="TreeGrafter"/>
</dbReference>
<evidence type="ECO:0000313" key="4">
    <source>
        <dbReference type="Proteomes" id="UP000593573"/>
    </source>
</evidence>
<dbReference type="Pfam" id="PF02364">
    <property type="entry name" value="Glucan_synthase"/>
    <property type="match status" value="3"/>
</dbReference>
<feature type="domain" description="Glycosyl transferase 48" evidence="2">
    <location>
        <begin position="67"/>
        <end position="363"/>
    </location>
</feature>
<proteinExistence type="predicted"/>
<organism evidence="3 4">
    <name type="scientific">Gossypium klotzschianum</name>
    <dbReference type="NCBI Taxonomy" id="34286"/>
    <lineage>
        <taxon>Eukaryota</taxon>
        <taxon>Viridiplantae</taxon>
        <taxon>Streptophyta</taxon>
        <taxon>Embryophyta</taxon>
        <taxon>Tracheophyta</taxon>
        <taxon>Spermatophyta</taxon>
        <taxon>Magnoliopsida</taxon>
        <taxon>eudicotyledons</taxon>
        <taxon>Gunneridae</taxon>
        <taxon>Pentapetalae</taxon>
        <taxon>rosids</taxon>
        <taxon>malvids</taxon>
        <taxon>Malvales</taxon>
        <taxon>Malvaceae</taxon>
        <taxon>Malvoideae</taxon>
        <taxon>Gossypium</taxon>
    </lineage>
</organism>
<keyword evidence="4" id="KW-1185">Reference proteome</keyword>
<evidence type="ECO:0000256" key="1">
    <source>
        <dbReference type="SAM" id="Phobius"/>
    </source>
</evidence>
<dbReference type="AlphaFoldDB" id="A0A7J8VUZ4"/>
<dbReference type="GO" id="GO:0000148">
    <property type="term" value="C:1,3-beta-D-glucan synthase complex"/>
    <property type="evidence" value="ECO:0007669"/>
    <property type="project" value="InterPro"/>
</dbReference>
<feature type="transmembrane region" description="Helical" evidence="1">
    <location>
        <begin position="511"/>
        <end position="534"/>
    </location>
</feature>
<feature type="domain" description="Glycosyl transferase 48" evidence="2">
    <location>
        <begin position="422"/>
        <end position="590"/>
    </location>
</feature>
<dbReference type="PANTHER" id="PTHR12741:SF7">
    <property type="entry name" value="CALLOSE SYNTHASE 12"/>
    <property type="match status" value="1"/>
</dbReference>
<evidence type="ECO:0000259" key="2">
    <source>
        <dbReference type="Pfam" id="PF02364"/>
    </source>
</evidence>
<dbReference type="EMBL" id="JABFAB010000012">
    <property type="protein sequence ID" value="MBA0666588.1"/>
    <property type="molecule type" value="Genomic_DNA"/>
</dbReference>
<keyword evidence="1" id="KW-0812">Transmembrane</keyword>
<dbReference type="Proteomes" id="UP000593573">
    <property type="component" value="Unassembled WGS sequence"/>
</dbReference>
<dbReference type="GO" id="GO:0006075">
    <property type="term" value="P:(1-&gt;3)-beta-D-glucan biosynthetic process"/>
    <property type="evidence" value="ECO:0007669"/>
    <property type="project" value="InterPro"/>
</dbReference>
<dbReference type="GO" id="GO:0003843">
    <property type="term" value="F:1,3-beta-D-glucan synthase activity"/>
    <property type="evidence" value="ECO:0007669"/>
    <property type="project" value="InterPro"/>
</dbReference>
<comment type="caution">
    <text evidence="3">The sequence shown here is derived from an EMBL/GenBank/DDBJ whole genome shotgun (WGS) entry which is preliminary data.</text>
</comment>
<dbReference type="OrthoDB" id="1880850at2759"/>
<sequence>MMAFSVLTLYYNEEVLYSKEQLRTKNEDGISILYYLQTIYDDDWKNFMERMRQERIVKDDEIWITKLRDLRLWASYRGQTLFRTVRGMMYYHRALKMLAFLDSSLEMDIREGIRELGSVGEDVGLDGFNSKVSPSSRSLGGASSSLNLLFKGHEKGVSLMKFTYAVACQIYGAQKDKKDSHAEEILYMMKHNEALRVAYVNEVSVGRDEKEYYSVLVKYDQQLQKEVKIYRVQLLGQLKLGEGKPENQNHAIIFTRGDAVQTIDMNQDNHFEVALKMRNLLEEYKHYYGIQKPTILGVREHIFTGSVSSLAWFMSARETSFVTLGQRVLANPLKIRMYYGHPDVFNRFCFLTRGGISKVSRVVEKGRDVGLNQISMFEAKVTSGNGEIYLALSGVEIAALASNNNNNKALSAILNQQFIIQLAIWDFLTMQLQLSSVFYTFSMGPRTHFFGQTVLHGGAKYRGTGHGFVVQHKSFAENYRLYARSHFIKAIEFGLILTVYASHSPVTKDTFVYIAMTISSWFLVLSWIMAPFVFNPSGFDWLKTVDDFDEFMNWIWYRGGVFAKAEQSWERWWYEEQDHLRTSGLWGKILEIVLDLWFFFFQYGMVYQLGITANNTSIYVYLMS</sequence>
<name>A0A7J8VUZ4_9ROSI</name>
<protein>
    <recommendedName>
        <fullName evidence="2">Glycosyl transferase 48 domain-containing protein</fullName>
    </recommendedName>
</protein>
<dbReference type="PANTHER" id="PTHR12741">
    <property type="entry name" value="LYST-INTERACTING PROTEIN LIP5 DOPAMINE RESPONSIVE PROTEIN DRG-1"/>
    <property type="match status" value="1"/>
</dbReference>